<feature type="domain" description="Major facilitator superfamily (MFS) profile" evidence="9">
    <location>
        <begin position="29"/>
        <end position="416"/>
    </location>
</feature>
<dbReference type="SUPFAM" id="SSF103473">
    <property type="entry name" value="MFS general substrate transporter"/>
    <property type="match status" value="1"/>
</dbReference>
<feature type="transmembrane region" description="Helical" evidence="8">
    <location>
        <begin position="28"/>
        <end position="47"/>
    </location>
</feature>
<feature type="transmembrane region" description="Helical" evidence="8">
    <location>
        <begin position="330"/>
        <end position="353"/>
    </location>
</feature>
<sequence>MNYPVLRSLQGKPVRLTRCPGPVNGHPMNLRTILILGSLSAFGPLAIDFYLPGFPAMASYFGTDDKHIQLTLAAYFLGLSLGQLAYGPVADRFGRRIPLLFGVTMFMLASIACAFAPSLEWLIGARFVQALGGCAGIVLSRAIVSDKCNAVESAKVFSQLMLVMGLAPILAPMLGGVLVSTFGWQSIFVSLALFSGACLAAVALGLPESMPASTPRQPLSGAFRQYVNLLQDRVFIGHALTGGIAMAGMFAYVAGSPFVFIKLYGVPAEHYGWLFGMNAAGFILVAQINARLLRKTGPAFLLSRTVWIYLTAALVLLAISLLRTEALWPLLVPLFICVASLGCIIPNASACAMSGQWARAGSASALLGCLQFSVAAIAASLVGLLHDGTATPMALVISLCGVLTVGLSVLTRRAQGTRDAQAKPV</sequence>
<feature type="transmembrane region" description="Helical" evidence="8">
    <location>
        <begin position="98"/>
        <end position="117"/>
    </location>
</feature>
<feature type="transmembrane region" description="Helical" evidence="8">
    <location>
        <begin position="273"/>
        <end position="293"/>
    </location>
</feature>
<dbReference type="AlphaFoldDB" id="A0A0N8REI3"/>
<dbReference type="EMBL" id="LJQG01000123">
    <property type="protein sequence ID" value="KPX20471.1"/>
    <property type="molecule type" value="Genomic_DNA"/>
</dbReference>
<evidence type="ECO:0000256" key="7">
    <source>
        <dbReference type="ARBA" id="ARBA00023136"/>
    </source>
</evidence>
<dbReference type="GO" id="GO:0015385">
    <property type="term" value="F:sodium:proton antiporter activity"/>
    <property type="evidence" value="ECO:0007669"/>
    <property type="project" value="TreeGrafter"/>
</dbReference>
<dbReference type="GO" id="GO:1990961">
    <property type="term" value="P:xenobiotic detoxification by transmembrane export across the plasma membrane"/>
    <property type="evidence" value="ECO:0007669"/>
    <property type="project" value="InterPro"/>
</dbReference>
<keyword evidence="4" id="KW-1003">Cell membrane</keyword>
<keyword evidence="7 8" id="KW-0472">Membrane</keyword>
<dbReference type="Proteomes" id="UP000050346">
    <property type="component" value="Unassembled WGS sequence"/>
</dbReference>
<feature type="transmembrane region" description="Helical" evidence="8">
    <location>
        <begin position="156"/>
        <end position="178"/>
    </location>
</feature>
<keyword evidence="6 8" id="KW-1133">Transmembrane helix</keyword>
<dbReference type="Gene3D" id="1.20.1720.10">
    <property type="entry name" value="Multidrug resistance protein D"/>
    <property type="match status" value="1"/>
</dbReference>
<evidence type="ECO:0000313" key="10">
    <source>
        <dbReference type="EMBL" id="KPX20471.1"/>
    </source>
</evidence>
<evidence type="ECO:0000313" key="11">
    <source>
        <dbReference type="Proteomes" id="UP000050346"/>
    </source>
</evidence>
<comment type="similarity">
    <text evidence="2 8">Belongs to the major facilitator superfamily. Bcr/CmlA family.</text>
</comment>
<dbReference type="PANTHER" id="PTHR23502">
    <property type="entry name" value="MAJOR FACILITATOR SUPERFAMILY"/>
    <property type="match status" value="1"/>
</dbReference>
<dbReference type="InterPro" id="IPR020846">
    <property type="entry name" value="MFS_dom"/>
</dbReference>
<dbReference type="InterPro" id="IPR036259">
    <property type="entry name" value="MFS_trans_sf"/>
</dbReference>
<feature type="transmembrane region" description="Helical" evidence="8">
    <location>
        <begin position="234"/>
        <end position="253"/>
    </location>
</feature>
<dbReference type="NCBIfam" id="TIGR00710">
    <property type="entry name" value="efflux_Bcr_CflA"/>
    <property type="match status" value="1"/>
</dbReference>
<dbReference type="PATRIC" id="fig|235272.12.peg.5555"/>
<evidence type="ECO:0000256" key="5">
    <source>
        <dbReference type="ARBA" id="ARBA00022692"/>
    </source>
</evidence>
<dbReference type="GO" id="GO:0042910">
    <property type="term" value="F:xenobiotic transmembrane transporter activity"/>
    <property type="evidence" value="ECO:0007669"/>
    <property type="project" value="InterPro"/>
</dbReference>
<comment type="subcellular location">
    <subcellularLocation>
        <location evidence="8">Cell inner membrane</location>
        <topology evidence="8">Multi-pass membrane protein</topology>
    </subcellularLocation>
    <subcellularLocation>
        <location evidence="1">Cell membrane</location>
        <topology evidence="1">Multi-pass membrane protein</topology>
    </subcellularLocation>
</comment>
<evidence type="ECO:0000256" key="8">
    <source>
        <dbReference type="RuleBase" id="RU365088"/>
    </source>
</evidence>
<proteinExistence type="inferred from homology"/>
<keyword evidence="5 8" id="KW-0812">Transmembrane</keyword>
<name>A0A0N8REI3_PSEA0</name>
<protein>
    <recommendedName>
        <fullName evidence="8">Bcr/CflA family efflux transporter</fullName>
    </recommendedName>
</protein>
<dbReference type="CDD" id="cd17320">
    <property type="entry name" value="MFS_MdfA_MDR_like"/>
    <property type="match status" value="1"/>
</dbReference>
<accession>A0A0N8REI3</accession>
<evidence type="ECO:0000259" key="9">
    <source>
        <dbReference type="PROSITE" id="PS50850"/>
    </source>
</evidence>
<keyword evidence="8" id="KW-0997">Cell inner membrane</keyword>
<organism evidence="10 11">
    <name type="scientific">Pseudomonas amygdali pv. dendropanacis</name>
    <dbReference type="NCBI Taxonomy" id="235272"/>
    <lineage>
        <taxon>Bacteria</taxon>
        <taxon>Pseudomonadati</taxon>
        <taxon>Pseudomonadota</taxon>
        <taxon>Gammaproteobacteria</taxon>
        <taxon>Pseudomonadales</taxon>
        <taxon>Pseudomonadaceae</taxon>
        <taxon>Pseudomonas</taxon>
        <taxon>Pseudomonas amygdali</taxon>
    </lineage>
</organism>
<dbReference type="PROSITE" id="PS50850">
    <property type="entry name" value="MFS"/>
    <property type="match status" value="1"/>
</dbReference>
<evidence type="ECO:0000256" key="3">
    <source>
        <dbReference type="ARBA" id="ARBA00022448"/>
    </source>
</evidence>
<feature type="transmembrane region" description="Helical" evidence="8">
    <location>
        <begin position="305"/>
        <end position="324"/>
    </location>
</feature>
<dbReference type="InterPro" id="IPR004812">
    <property type="entry name" value="Efflux_drug-R_Bcr/CmlA"/>
</dbReference>
<comment type="caution">
    <text evidence="10">The sequence shown here is derived from an EMBL/GenBank/DDBJ whole genome shotgun (WGS) entry which is preliminary data.</text>
</comment>
<dbReference type="FunFam" id="1.20.1720.10:FF:000005">
    <property type="entry name" value="Bcr/CflA family efflux transporter"/>
    <property type="match status" value="1"/>
</dbReference>
<dbReference type="InterPro" id="IPR011701">
    <property type="entry name" value="MFS"/>
</dbReference>
<feature type="transmembrane region" description="Helical" evidence="8">
    <location>
        <begin position="365"/>
        <end position="385"/>
    </location>
</feature>
<dbReference type="PANTHER" id="PTHR23502:SF132">
    <property type="entry name" value="POLYAMINE TRANSPORTER 2-RELATED"/>
    <property type="match status" value="1"/>
</dbReference>
<evidence type="ECO:0000256" key="1">
    <source>
        <dbReference type="ARBA" id="ARBA00004651"/>
    </source>
</evidence>
<keyword evidence="3 8" id="KW-0813">Transport</keyword>
<reference evidence="10 11" key="1">
    <citation type="submission" date="2015-09" db="EMBL/GenBank/DDBJ databases">
        <title>Genome announcement of multiple Pseudomonas syringae strains.</title>
        <authorList>
            <person name="Thakur S."/>
            <person name="Wang P.W."/>
            <person name="Gong Y."/>
            <person name="Weir B.S."/>
            <person name="Guttman D.S."/>
        </authorList>
    </citation>
    <scope>NUCLEOTIDE SEQUENCE [LARGE SCALE GENOMIC DNA]</scope>
    <source>
        <strain evidence="10 11">ICMP9150</strain>
    </source>
</reference>
<evidence type="ECO:0000256" key="4">
    <source>
        <dbReference type="ARBA" id="ARBA00022475"/>
    </source>
</evidence>
<evidence type="ECO:0000256" key="2">
    <source>
        <dbReference type="ARBA" id="ARBA00006236"/>
    </source>
</evidence>
<evidence type="ECO:0000256" key="6">
    <source>
        <dbReference type="ARBA" id="ARBA00022989"/>
    </source>
</evidence>
<feature type="transmembrane region" description="Helical" evidence="8">
    <location>
        <begin position="391"/>
        <end position="410"/>
    </location>
</feature>
<dbReference type="Pfam" id="PF07690">
    <property type="entry name" value="MFS_1"/>
    <property type="match status" value="1"/>
</dbReference>
<feature type="transmembrane region" description="Helical" evidence="8">
    <location>
        <begin position="123"/>
        <end position="144"/>
    </location>
</feature>
<gene>
    <name evidence="10" type="ORF">ALO71_100140</name>
</gene>
<feature type="transmembrane region" description="Helical" evidence="8">
    <location>
        <begin position="184"/>
        <end position="206"/>
    </location>
</feature>
<feature type="transmembrane region" description="Helical" evidence="8">
    <location>
        <begin position="67"/>
        <end position="86"/>
    </location>
</feature>
<dbReference type="GO" id="GO:0005886">
    <property type="term" value="C:plasma membrane"/>
    <property type="evidence" value="ECO:0007669"/>
    <property type="project" value="UniProtKB-SubCell"/>
</dbReference>